<dbReference type="PANTHER" id="PTHR23073">
    <property type="entry name" value="26S PROTEASOME REGULATORY SUBUNIT"/>
    <property type="match status" value="1"/>
</dbReference>
<name>A0A0F9KEA2_9ZZZZ</name>
<dbReference type="InterPro" id="IPR003959">
    <property type="entry name" value="ATPase_AAA_core"/>
</dbReference>
<sequence length="629" mass="74099">MEEIKCDISLDELIKFKNEVGICLRKHKTYLYSFRNEDGTFFNQTPKFSLTSTITCLNSLISAELGEERESENLFRILLNTKWKSANLEENNCYTSPLMIYGLNKLKDDIDINEGENKKIRIILDKIKGIIKDKSGLKVQNYDENAFLTFMGFISYESFYGFEKTKVDLINGLKWLEKVLYHQLSNYYANDLYNKDAYQLGYSLITLLRYDYEISTPIINKAFNIFFSDQREDGSWDRYNPLFHYPEEGNAYCFPFELLKNFFFLPEKFHIKFEEYIENFEKARSWINTHEKINRTEENISGWCSYHHPNWKDPESWATACIFDFLRNYDSVLKNLIRKTLLSSLKAQYEFKKEYWNKILMDVQVVVKGKNLLLKDIVLDHVINPIKKGKRKKAIGILFYGPPGTGKTLYAKSIAQELKMPLIILNPSHFLVEGFGGLVRKATEIVEKLKYLENVVVLFDEMEELIRSRAANAEYETRLFTTSMLPMFSDLHEKENFVYICNTNKFENIDKAAIRPGRFDLSIFIGPPYKEESLKMIKEYLEKLDVNDDEKLNYYNIFEQNFKEKLGDLFYHDILDLMVETKNLILEGLNDKDFTDELSHIIKNYSDHAKAELKKYDDGIEDSKIHFTL</sequence>
<comment type="similarity">
    <text evidence="1">Belongs to the AAA ATPase family.</text>
</comment>
<reference evidence="5" key="1">
    <citation type="journal article" date="2015" name="Nature">
        <title>Complex archaea that bridge the gap between prokaryotes and eukaryotes.</title>
        <authorList>
            <person name="Spang A."/>
            <person name="Saw J.H."/>
            <person name="Jorgensen S.L."/>
            <person name="Zaremba-Niedzwiedzka K."/>
            <person name="Martijn J."/>
            <person name="Lind A.E."/>
            <person name="van Eijk R."/>
            <person name="Schleper C."/>
            <person name="Guy L."/>
            <person name="Ettema T.J."/>
        </authorList>
    </citation>
    <scope>NUCLEOTIDE SEQUENCE</scope>
</reference>
<dbReference type="AlphaFoldDB" id="A0A0F9KEA2"/>
<dbReference type="GO" id="GO:0016887">
    <property type="term" value="F:ATP hydrolysis activity"/>
    <property type="evidence" value="ECO:0007669"/>
    <property type="project" value="InterPro"/>
</dbReference>
<dbReference type="Gene3D" id="3.40.50.300">
    <property type="entry name" value="P-loop containing nucleotide triphosphate hydrolases"/>
    <property type="match status" value="1"/>
</dbReference>
<dbReference type="SMART" id="SM00382">
    <property type="entry name" value="AAA"/>
    <property type="match status" value="1"/>
</dbReference>
<keyword evidence="2" id="KW-0547">Nucleotide-binding</keyword>
<dbReference type="InterPro" id="IPR050221">
    <property type="entry name" value="26S_Proteasome_ATPase"/>
</dbReference>
<evidence type="ECO:0000259" key="4">
    <source>
        <dbReference type="SMART" id="SM00382"/>
    </source>
</evidence>
<dbReference type="SUPFAM" id="SSF52540">
    <property type="entry name" value="P-loop containing nucleoside triphosphate hydrolases"/>
    <property type="match status" value="1"/>
</dbReference>
<protein>
    <recommendedName>
        <fullName evidence="4">AAA+ ATPase domain-containing protein</fullName>
    </recommendedName>
</protein>
<dbReference type="GO" id="GO:0005524">
    <property type="term" value="F:ATP binding"/>
    <property type="evidence" value="ECO:0007669"/>
    <property type="project" value="UniProtKB-KW"/>
</dbReference>
<evidence type="ECO:0000256" key="3">
    <source>
        <dbReference type="ARBA" id="ARBA00022840"/>
    </source>
</evidence>
<dbReference type="Gene3D" id="1.10.8.60">
    <property type="match status" value="1"/>
</dbReference>
<evidence type="ECO:0000256" key="2">
    <source>
        <dbReference type="ARBA" id="ARBA00022741"/>
    </source>
</evidence>
<accession>A0A0F9KEA2</accession>
<dbReference type="SUPFAM" id="SSF48239">
    <property type="entry name" value="Terpenoid cyclases/Protein prenyltransferases"/>
    <property type="match status" value="1"/>
</dbReference>
<evidence type="ECO:0000256" key="1">
    <source>
        <dbReference type="ARBA" id="ARBA00006914"/>
    </source>
</evidence>
<gene>
    <name evidence="5" type="ORF">LCGC14_1714510</name>
</gene>
<dbReference type="CDD" id="cd19481">
    <property type="entry name" value="RecA-like_protease"/>
    <property type="match status" value="1"/>
</dbReference>
<organism evidence="5">
    <name type="scientific">marine sediment metagenome</name>
    <dbReference type="NCBI Taxonomy" id="412755"/>
    <lineage>
        <taxon>unclassified sequences</taxon>
        <taxon>metagenomes</taxon>
        <taxon>ecological metagenomes</taxon>
    </lineage>
</organism>
<comment type="caution">
    <text evidence="5">The sequence shown here is derived from an EMBL/GenBank/DDBJ whole genome shotgun (WGS) entry which is preliminary data.</text>
</comment>
<dbReference type="InterPro" id="IPR027417">
    <property type="entry name" value="P-loop_NTPase"/>
</dbReference>
<keyword evidence="3" id="KW-0067">ATP-binding</keyword>
<proteinExistence type="inferred from homology"/>
<dbReference type="InterPro" id="IPR008930">
    <property type="entry name" value="Terpenoid_cyclase/PrenylTrfase"/>
</dbReference>
<evidence type="ECO:0000313" key="5">
    <source>
        <dbReference type="EMBL" id="KKM13610.1"/>
    </source>
</evidence>
<dbReference type="InterPro" id="IPR003593">
    <property type="entry name" value="AAA+_ATPase"/>
</dbReference>
<dbReference type="Pfam" id="PF00004">
    <property type="entry name" value="AAA"/>
    <property type="match status" value="1"/>
</dbReference>
<dbReference type="EMBL" id="LAZR01015342">
    <property type="protein sequence ID" value="KKM13610.1"/>
    <property type="molecule type" value="Genomic_DNA"/>
</dbReference>
<feature type="domain" description="AAA+ ATPase" evidence="4">
    <location>
        <begin position="393"/>
        <end position="530"/>
    </location>
</feature>